<accession>A0A9W9ZZ02</accession>
<keyword evidence="4" id="KW-1185">Reference proteome</keyword>
<keyword evidence="1" id="KW-0472">Membrane</keyword>
<protein>
    <submittedName>
        <fullName evidence="3">Uncharacterized protein</fullName>
    </submittedName>
</protein>
<gene>
    <name evidence="3" type="ORF">OS493_025171</name>
</gene>
<sequence length="319" mass="35763">MIELEFRLIFLGVAWVVCSTGVVSSNDIPAPESNRLLDDCKRECHDIVPTDVPGKESEQSTLACVEKCLLLAQEENVTATSAPITRSTSELFSLTTLSTTDASKYACPRDYGPGPGQMIPGEVSEVAVTFVQEKKQNGLEWVAKVNWTAPKDVNESSIWRGYLVIWFSDTDSVEDKGDPGRANCKPLPKNQRYLDINETDGWNYPDRIYVGIVALPTEKQAFRMEEYDPSRADRSSLGRYVPAIKLKGHKRFQLQSAETVVLLIVAGLVVGFAMMWVVHICIMKRKNFTAYNYQVEITTVEPEKAEKKNADELKDKLIM</sequence>
<reference evidence="3" key="1">
    <citation type="submission" date="2023-01" db="EMBL/GenBank/DDBJ databases">
        <title>Genome assembly of the deep-sea coral Lophelia pertusa.</title>
        <authorList>
            <person name="Herrera S."/>
            <person name="Cordes E."/>
        </authorList>
    </citation>
    <scope>NUCLEOTIDE SEQUENCE</scope>
    <source>
        <strain evidence="3">USNM1676648</strain>
        <tissue evidence="3">Polyp</tissue>
    </source>
</reference>
<keyword evidence="1" id="KW-1133">Transmembrane helix</keyword>
<feature type="transmembrane region" description="Helical" evidence="1">
    <location>
        <begin position="260"/>
        <end position="282"/>
    </location>
</feature>
<evidence type="ECO:0000313" key="4">
    <source>
        <dbReference type="Proteomes" id="UP001163046"/>
    </source>
</evidence>
<evidence type="ECO:0000313" key="3">
    <source>
        <dbReference type="EMBL" id="KAJ7390468.1"/>
    </source>
</evidence>
<dbReference type="Proteomes" id="UP001163046">
    <property type="component" value="Unassembled WGS sequence"/>
</dbReference>
<keyword evidence="1" id="KW-0812">Transmembrane</keyword>
<name>A0A9W9ZZ02_9CNID</name>
<feature type="chain" id="PRO_5040778135" evidence="2">
    <location>
        <begin position="26"/>
        <end position="319"/>
    </location>
</feature>
<evidence type="ECO:0000256" key="1">
    <source>
        <dbReference type="SAM" id="Phobius"/>
    </source>
</evidence>
<dbReference type="EMBL" id="MU825416">
    <property type="protein sequence ID" value="KAJ7390468.1"/>
    <property type="molecule type" value="Genomic_DNA"/>
</dbReference>
<organism evidence="3 4">
    <name type="scientific">Desmophyllum pertusum</name>
    <dbReference type="NCBI Taxonomy" id="174260"/>
    <lineage>
        <taxon>Eukaryota</taxon>
        <taxon>Metazoa</taxon>
        <taxon>Cnidaria</taxon>
        <taxon>Anthozoa</taxon>
        <taxon>Hexacorallia</taxon>
        <taxon>Scleractinia</taxon>
        <taxon>Caryophylliina</taxon>
        <taxon>Caryophylliidae</taxon>
        <taxon>Desmophyllum</taxon>
    </lineage>
</organism>
<dbReference type="AlphaFoldDB" id="A0A9W9ZZ02"/>
<keyword evidence="2" id="KW-0732">Signal</keyword>
<comment type="caution">
    <text evidence="3">The sequence shown here is derived from an EMBL/GenBank/DDBJ whole genome shotgun (WGS) entry which is preliminary data.</text>
</comment>
<evidence type="ECO:0000256" key="2">
    <source>
        <dbReference type="SAM" id="SignalP"/>
    </source>
</evidence>
<feature type="signal peptide" evidence="2">
    <location>
        <begin position="1"/>
        <end position="25"/>
    </location>
</feature>
<dbReference type="OrthoDB" id="5981670at2759"/>
<proteinExistence type="predicted"/>